<proteinExistence type="predicted"/>
<evidence type="ECO:0000256" key="2">
    <source>
        <dbReference type="SAM" id="MobiDB-lite"/>
    </source>
</evidence>
<dbReference type="EMBL" id="KN880538">
    <property type="protein sequence ID" value="KIY66975.1"/>
    <property type="molecule type" value="Genomic_DNA"/>
</dbReference>
<dbReference type="PROSITE" id="PS50157">
    <property type="entry name" value="ZINC_FINGER_C2H2_2"/>
    <property type="match status" value="1"/>
</dbReference>
<name>A0A0D7B9Q5_9AGAR</name>
<evidence type="ECO:0000259" key="3">
    <source>
        <dbReference type="PROSITE" id="PS50157"/>
    </source>
</evidence>
<keyword evidence="5" id="KW-1185">Reference proteome</keyword>
<organism evidence="4 5">
    <name type="scientific">Cylindrobasidium torrendii FP15055 ss-10</name>
    <dbReference type="NCBI Taxonomy" id="1314674"/>
    <lineage>
        <taxon>Eukaryota</taxon>
        <taxon>Fungi</taxon>
        <taxon>Dikarya</taxon>
        <taxon>Basidiomycota</taxon>
        <taxon>Agaricomycotina</taxon>
        <taxon>Agaricomycetes</taxon>
        <taxon>Agaricomycetidae</taxon>
        <taxon>Agaricales</taxon>
        <taxon>Marasmiineae</taxon>
        <taxon>Physalacriaceae</taxon>
        <taxon>Cylindrobasidium</taxon>
    </lineage>
</organism>
<evidence type="ECO:0000313" key="4">
    <source>
        <dbReference type="EMBL" id="KIY66975.1"/>
    </source>
</evidence>
<sequence length="366" mass="39723">MPATRKTFTPTNSDGDGHEHPENAANEKPIPKKPRPKYPARLYKCLFPECDYTSTKGNVRTHGQSMHLSGPNFECPRCHKTQNAAAAIIAHQKSKHPGMKVVPSGDCKTPFLIARELAAQARGLLDIPLSDTHAKDVKKLADSNFMLQNILHTGSVASSNSPVASVVSGGSEGLPMPRVSEQRGQSSTQVPFIGNAGFDASRRSSVTSVDSHTSGMAGSNQRAARARYSTHPYNWVDVEAPVEHYGHHGDGSGYHLVQHNMADAYYAPNGTPDNVHSYGGQYGYYSTQQSYAPAPHLTPYAPPQHPAPAGYYEDFAAAAADVYSEPMASTSAHTLDYGCNQQQQEQDQEPWLVDDFDFAGFLSGEY</sequence>
<dbReference type="Gene3D" id="3.30.160.60">
    <property type="entry name" value="Classic Zinc Finger"/>
    <property type="match status" value="1"/>
</dbReference>
<feature type="domain" description="C2H2-type" evidence="3">
    <location>
        <begin position="73"/>
        <end position="101"/>
    </location>
</feature>
<feature type="region of interest" description="Disordered" evidence="2">
    <location>
        <begin position="1"/>
        <end position="36"/>
    </location>
</feature>
<evidence type="ECO:0000256" key="1">
    <source>
        <dbReference type="PROSITE-ProRule" id="PRU00042"/>
    </source>
</evidence>
<dbReference type="InterPro" id="IPR013087">
    <property type="entry name" value="Znf_C2H2_type"/>
</dbReference>
<keyword evidence="1" id="KW-0863">Zinc-finger</keyword>
<evidence type="ECO:0000313" key="5">
    <source>
        <dbReference type="Proteomes" id="UP000054007"/>
    </source>
</evidence>
<dbReference type="GO" id="GO:0008270">
    <property type="term" value="F:zinc ion binding"/>
    <property type="evidence" value="ECO:0007669"/>
    <property type="project" value="UniProtKB-KW"/>
</dbReference>
<gene>
    <name evidence="4" type="ORF">CYLTODRAFT_490999</name>
</gene>
<keyword evidence="1" id="KW-0479">Metal-binding</keyword>
<reference evidence="4 5" key="1">
    <citation type="journal article" date="2015" name="Fungal Genet. Biol.">
        <title>Evolution of novel wood decay mechanisms in Agaricales revealed by the genome sequences of Fistulina hepatica and Cylindrobasidium torrendii.</title>
        <authorList>
            <person name="Floudas D."/>
            <person name="Held B.W."/>
            <person name="Riley R."/>
            <person name="Nagy L.G."/>
            <person name="Koehler G."/>
            <person name="Ransdell A.S."/>
            <person name="Younus H."/>
            <person name="Chow J."/>
            <person name="Chiniquy J."/>
            <person name="Lipzen A."/>
            <person name="Tritt A."/>
            <person name="Sun H."/>
            <person name="Haridas S."/>
            <person name="LaButti K."/>
            <person name="Ohm R.A."/>
            <person name="Kues U."/>
            <person name="Blanchette R.A."/>
            <person name="Grigoriev I.V."/>
            <person name="Minto R.E."/>
            <person name="Hibbett D.S."/>
        </authorList>
    </citation>
    <scope>NUCLEOTIDE SEQUENCE [LARGE SCALE GENOMIC DNA]</scope>
    <source>
        <strain evidence="4 5">FP15055 ss-10</strain>
    </source>
</reference>
<keyword evidence="1" id="KW-0862">Zinc</keyword>
<protein>
    <recommendedName>
        <fullName evidence="3">C2H2-type domain-containing protein</fullName>
    </recommendedName>
</protein>
<accession>A0A0D7B9Q5</accession>
<dbReference type="Proteomes" id="UP000054007">
    <property type="component" value="Unassembled WGS sequence"/>
</dbReference>
<feature type="compositionally biased region" description="Polar residues" evidence="2">
    <location>
        <begin position="1"/>
        <end position="14"/>
    </location>
</feature>
<dbReference type="AlphaFoldDB" id="A0A0D7B9Q5"/>